<evidence type="ECO:0000256" key="3">
    <source>
        <dbReference type="ARBA" id="ARBA00022840"/>
    </source>
</evidence>
<reference evidence="5" key="1">
    <citation type="journal article" date="2015" name="Nature">
        <title>Complex archaea that bridge the gap between prokaryotes and eukaryotes.</title>
        <authorList>
            <person name="Spang A."/>
            <person name="Saw J.H."/>
            <person name="Jorgensen S.L."/>
            <person name="Zaremba-Niedzwiedzka K."/>
            <person name="Martijn J."/>
            <person name="Lind A.E."/>
            <person name="van Eijk R."/>
            <person name="Schleper C."/>
            <person name="Guy L."/>
            <person name="Ettema T.J."/>
        </authorList>
    </citation>
    <scope>NUCLEOTIDE SEQUENCE</scope>
</reference>
<protein>
    <recommendedName>
        <fullName evidence="4">ABC transporter domain-containing protein</fullName>
    </recommendedName>
</protein>
<feature type="domain" description="ABC transporter" evidence="4">
    <location>
        <begin position="27"/>
        <end position="140"/>
    </location>
</feature>
<evidence type="ECO:0000256" key="2">
    <source>
        <dbReference type="ARBA" id="ARBA00022741"/>
    </source>
</evidence>
<dbReference type="InterPro" id="IPR027417">
    <property type="entry name" value="P-loop_NTPase"/>
</dbReference>
<sequence length="140" mass="15329">MTGQIGGESAIEMTAVTKSFGRKVAVDEVSLSVPTGTTFGFIGPNGAGKSTTIRMLMGLLPMDSGSVKVLGVDVAARPQAVRPLVGYVPEQHFIYRWMRVKDVLRFCRSFYATWNDALCEQLLEQFQLPTDRKVKALSKG</sequence>
<accession>A0A0F8WWD1</accession>
<dbReference type="EMBL" id="LAZR01062602">
    <property type="protein sequence ID" value="KKK61187.1"/>
    <property type="molecule type" value="Genomic_DNA"/>
</dbReference>
<dbReference type="PANTHER" id="PTHR42939:SF1">
    <property type="entry name" value="ABC TRANSPORTER ATP-BINDING PROTEIN ALBC-RELATED"/>
    <property type="match status" value="1"/>
</dbReference>
<dbReference type="InterPro" id="IPR051782">
    <property type="entry name" value="ABC_Transporter_VariousFunc"/>
</dbReference>
<comment type="caution">
    <text evidence="5">The sequence shown here is derived from an EMBL/GenBank/DDBJ whole genome shotgun (WGS) entry which is preliminary data.</text>
</comment>
<proteinExistence type="predicted"/>
<dbReference type="PANTHER" id="PTHR42939">
    <property type="entry name" value="ABC TRANSPORTER ATP-BINDING PROTEIN ALBC-RELATED"/>
    <property type="match status" value="1"/>
</dbReference>
<dbReference type="InterPro" id="IPR003439">
    <property type="entry name" value="ABC_transporter-like_ATP-bd"/>
</dbReference>
<keyword evidence="3" id="KW-0067">ATP-binding</keyword>
<keyword evidence="1" id="KW-0813">Transport</keyword>
<keyword evidence="2" id="KW-0547">Nucleotide-binding</keyword>
<dbReference type="SUPFAM" id="SSF52540">
    <property type="entry name" value="P-loop containing nucleoside triphosphate hydrolases"/>
    <property type="match status" value="1"/>
</dbReference>
<feature type="non-terminal residue" evidence="5">
    <location>
        <position position="140"/>
    </location>
</feature>
<gene>
    <name evidence="5" type="ORF">LCGC14_3016850</name>
</gene>
<dbReference type="Gene3D" id="3.40.50.300">
    <property type="entry name" value="P-loop containing nucleotide triphosphate hydrolases"/>
    <property type="match status" value="1"/>
</dbReference>
<dbReference type="GO" id="GO:0016887">
    <property type="term" value="F:ATP hydrolysis activity"/>
    <property type="evidence" value="ECO:0007669"/>
    <property type="project" value="InterPro"/>
</dbReference>
<evidence type="ECO:0000259" key="4">
    <source>
        <dbReference type="Pfam" id="PF00005"/>
    </source>
</evidence>
<dbReference type="AlphaFoldDB" id="A0A0F8WWD1"/>
<evidence type="ECO:0000256" key="1">
    <source>
        <dbReference type="ARBA" id="ARBA00022448"/>
    </source>
</evidence>
<dbReference type="Pfam" id="PF00005">
    <property type="entry name" value="ABC_tran"/>
    <property type="match status" value="1"/>
</dbReference>
<dbReference type="GO" id="GO:0005524">
    <property type="term" value="F:ATP binding"/>
    <property type="evidence" value="ECO:0007669"/>
    <property type="project" value="UniProtKB-KW"/>
</dbReference>
<evidence type="ECO:0000313" key="5">
    <source>
        <dbReference type="EMBL" id="KKK61187.1"/>
    </source>
</evidence>
<organism evidence="5">
    <name type="scientific">marine sediment metagenome</name>
    <dbReference type="NCBI Taxonomy" id="412755"/>
    <lineage>
        <taxon>unclassified sequences</taxon>
        <taxon>metagenomes</taxon>
        <taxon>ecological metagenomes</taxon>
    </lineage>
</organism>
<dbReference type="CDD" id="cd03230">
    <property type="entry name" value="ABC_DR_subfamily_A"/>
    <property type="match status" value="1"/>
</dbReference>
<name>A0A0F8WWD1_9ZZZZ</name>